<reference evidence="2" key="1">
    <citation type="journal article" date="2014" name="Int. J. Syst. Evol. Microbiol.">
        <title>Complete genome sequence of Corynebacterium casei LMG S-19264T (=DSM 44701T), isolated from a smear-ripened cheese.</title>
        <authorList>
            <consortium name="US DOE Joint Genome Institute (JGI-PGF)"/>
            <person name="Walter F."/>
            <person name="Albersmeier A."/>
            <person name="Kalinowski J."/>
            <person name="Ruckert C."/>
        </authorList>
    </citation>
    <scope>NUCLEOTIDE SEQUENCE</scope>
    <source>
        <strain evidence="2">KCTC 42650</strain>
    </source>
</reference>
<dbReference type="Gene3D" id="3.40.50.1010">
    <property type="entry name" value="5'-nuclease"/>
    <property type="match status" value="1"/>
</dbReference>
<dbReference type="RefSeq" id="WP_189680953.1">
    <property type="nucleotide sequence ID" value="NZ_BNCJ01000009.1"/>
</dbReference>
<accession>A0A8J3GYG9</accession>
<dbReference type="Pfam" id="PF01850">
    <property type="entry name" value="PIN"/>
    <property type="match status" value="1"/>
</dbReference>
<evidence type="ECO:0000259" key="1">
    <source>
        <dbReference type="Pfam" id="PF01850"/>
    </source>
</evidence>
<dbReference type="SUPFAM" id="SSF88723">
    <property type="entry name" value="PIN domain-like"/>
    <property type="match status" value="1"/>
</dbReference>
<protein>
    <recommendedName>
        <fullName evidence="1">PIN domain-containing protein</fullName>
    </recommendedName>
</protein>
<name>A0A8J3GYG9_9RHOB</name>
<comment type="caution">
    <text evidence="2">The sequence shown here is derived from an EMBL/GenBank/DDBJ whole genome shotgun (WGS) entry which is preliminary data.</text>
</comment>
<organism evidence="2 3">
    <name type="scientific">Seohaeicola zhoushanensis</name>
    <dbReference type="NCBI Taxonomy" id="1569283"/>
    <lineage>
        <taxon>Bacteria</taxon>
        <taxon>Pseudomonadati</taxon>
        <taxon>Pseudomonadota</taxon>
        <taxon>Alphaproteobacteria</taxon>
        <taxon>Rhodobacterales</taxon>
        <taxon>Roseobacteraceae</taxon>
        <taxon>Seohaeicola</taxon>
    </lineage>
</organism>
<evidence type="ECO:0000313" key="2">
    <source>
        <dbReference type="EMBL" id="GHF56871.1"/>
    </source>
</evidence>
<dbReference type="Proteomes" id="UP000626220">
    <property type="component" value="Unassembled WGS sequence"/>
</dbReference>
<dbReference type="AlphaFoldDB" id="A0A8J3GYG9"/>
<gene>
    <name evidence="2" type="ORF">GCM10017056_30390</name>
</gene>
<dbReference type="InterPro" id="IPR029060">
    <property type="entry name" value="PIN-like_dom_sf"/>
</dbReference>
<dbReference type="InterPro" id="IPR002716">
    <property type="entry name" value="PIN_dom"/>
</dbReference>
<feature type="domain" description="PIN" evidence="1">
    <location>
        <begin position="39"/>
        <end position="151"/>
    </location>
</feature>
<reference evidence="2" key="2">
    <citation type="submission" date="2020-09" db="EMBL/GenBank/DDBJ databases">
        <authorList>
            <person name="Sun Q."/>
            <person name="Kim S."/>
        </authorList>
    </citation>
    <scope>NUCLEOTIDE SEQUENCE</scope>
    <source>
        <strain evidence="2">KCTC 42650</strain>
    </source>
</reference>
<dbReference type="EMBL" id="BNCJ01000009">
    <property type="protein sequence ID" value="GHF56871.1"/>
    <property type="molecule type" value="Genomic_DNA"/>
</dbReference>
<keyword evidence="3" id="KW-1185">Reference proteome</keyword>
<evidence type="ECO:0000313" key="3">
    <source>
        <dbReference type="Proteomes" id="UP000626220"/>
    </source>
</evidence>
<proteinExistence type="predicted"/>
<sequence length="182" mass="19869">MVVLDTSVLLLILEPSASPPKDPSTGNPVENASERVTFLVDTLSNDKEKILIPTPVLSEVLVHAGRAAPRYLEILNNQATFRISPFDQKAAIEAALEMSDAIKRGGHRVDAANQDATKTKVKFDRQIVAIAKTEGAHTIYSDDEDVCKYARRAKINSISTHQLALPPEDLQLSINFGQPPKS</sequence>